<dbReference type="InterPro" id="IPR023458">
    <property type="entry name" value="Met-tRNA_ligase_1"/>
</dbReference>
<evidence type="ECO:0000313" key="20">
    <source>
        <dbReference type="EMBL" id="PIV46522.1"/>
    </source>
</evidence>
<evidence type="ECO:0000313" key="18">
    <source>
        <dbReference type="EMBL" id="PIN66517.1"/>
    </source>
</evidence>
<evidence type="ECO:0000256" key="6">
    <source>
        <dbReference type="ARBA" id="ARBA00022598"/>
    </source>
</evidence>
<dbReference type="AlphaFoldDB" id="A0A2G9LIZ9"/>
<dbReference type="SUPFAM" id="SSF47323">
    <property type="entry name" value="Anticodon-binding domain of a subclass of class I aminoacyl-tRNA synthetases"/>
    <property type="match status" value="1"/>
</dbReference>
<proteinExistence type="inferred from homology"/>
<keyword evidence="10 16" id="KW-0067">ATP-binding</keyword>
<dbReference type="InterPro" id="IPR004495">
    <property type="entry name" value="Met-tRNA-synth_bsu_C"/>
</dbReference>
<dbReference type="NCBIfam" id="TIGR00398">
    <property type="entry name" value="metG"/>
    <property type="match status" value="1"/>
</dbReference>
<dbReference type="EMBL" id="PCUF01000023">
    <property type="protein sequence ID" value="PIN66517.1"/>
    <property type="molecule type" value="Genomic_DNA"/>
</dbReference>
<reference evidence="18 22" key="2">
    <citation type="submission" date="2017-09" db="EMBL/GenBank/DDBJ databases">
        <title>Depth-based differentiation of microbial function through sediment-hosted aquifers and enrichment of novel symbionts in the deep terrestrial subsurface.</title>
        <authorList>
            <person name="Probst A.J."/>
            <person name="Ladd B."/>
            <person name="Jarett J.K."/>
            <person name="Geller-Mcgrath D.E."/>
            <person name="Sieber C.M."/>
            <person name="Emerson J.B."/>
            <person name="Anantharaman K."/>
            <person name="Thomas B.C."/>
            <person name="Malmstrom R."/>
            <person name="Stieglmeier M."/>
            <person name="Klingl A."/>
            <person name="Woyke T."/>
            <person name="Ryan C.M."/>
            <person name="Banfield J.F."/>
        </authorList>
    </citation>
    <scope>NUCLEOTIDE SEQUENCE [LARGE SCALE GENOMIC DNA]</scope>
    <source>
        <strain evidence="20">CG02_land_8_20_14_3_00_31_209</strain>
        <strain evidence="19">CG03_land_8_20_14_0_80_31_114</strain>
        <strain evidence="18">CG18_big_fil_WC_8_21_14_2_50_31_19</strain>
        <strain evidence="21">CG_4_8_14_3_um_filter</strain>
    </source>
</reference>
<gene>
    <name evidence="18" type="primary">metG</name>
    <name evidence="20" type="ORF">COS22_00905</name>
    <name evidence="19" type="ORF">COS45_00295</name>
    <name evidence="18" type="ORF">COW69_01870</name>
    <name evidence="21" type="ORF">COZ66_02405</name>
</gene>
<dbReference type="Gene3D" id="2.20.28.20">
    <property type="entry name" value="Methionyl-tRNA synthetase, Zn-domain"/>
    <property type="match status" value="1"/>
</dbReference>
<dbReference type="Gene3D" id="3.40.50.620">
    <property type="entry name" value="HUPs"/>
    <property type="match status" value="1"/>
</dbReference>
<sequence>MYNKKILITSALPYIHGILHIGNLVGSLLPADVYYKYMKLLNRDVIFICGSDSHGTMFEVSAKKAGIPTADYVYDMHEKNKKILECFGLEFTYYGITNSENNKKITYEIFKKLDKNGYIFEKNSEMFYCEDCKLYLADRWVEGKCAHCGGLARGDQCDDCTKILDTNEILNPICIHCGRKNITRKKLKNLYLDLPKIWAHKKLDVWLNSNKMDSFPLAVTKGYLNKGLKARAISRSGTNWGFHIPKQGFEEQVFYVWFDAPIGYVGITKDWCDISGEKLENWWKTNKVKLVQFLGKDNIFFHSIFFPCILKGADENYNLVNKLKGYAFLLGGKTKFSKSRGVGLNNEVALETFPADYWRFYLIYKLPEKTDTLFSWEDFQRIINKELIDNFGNLVHRVKTLIKTKNIIDLPQVNIEKSTLYEKIKNNLDNELLLSKVLKDILNECAEANKFMQDKAPWKSGDSNDKFTQSKKEGSLREAKNKEVLKELYIKIQIISKLISPIIPNAIKRLESGENKPLFEKITDEKIKEQIKKFDLDDDKPKEQIKKFDLDDDKPKEQINNFSKLDLKIGEIIFAEPILDSDKLLVLQVDFGSEKRQIVSGIRAHYSPSQLIGKKAVFLTNLKPRTLKGFESQGMILIAEKRDGLAQKWSILIVETSEKGSAVFVEPTELKLHSEIEFSDFQAVNLVVNKKGEVIYNNKPLTTKNEKIKTDRKVESGAQIY</sequence>
<evidence type="ECO:0000313" key="24">
    <source>
        <dbReference type="Proteomes" id="UP000230713"/>
    </source>
</evidence>
<dbReference type="InterPro" id="IPR033911">
    <property type="entry name" value="MetRS_core"/>
</dbReference>
<evidence type="ECO:0000313" key="22">
    <source>
        <dbReference type="Proteomes" id="UP000229789"/>
    </source>
</evidence>
<accession>A0A2H9M2Z2</accession>
<dbReference type="Pfam" id="PF01588">
    <property type="entry name" value="tRNA_bind"/>
    <property type="match status" value="1"/>
</dbReference>
<evidence type="ECO:0000313" key="23">
    <source>
        <dbReference type="Proteomes" id="UP000230477"/>
    </source>
</evidence>
<evidence type="ECO:0000256" key="4">
    <source>
        <dbReference type="ARBA" id="ARBA00022490"/>
    </source>
</evidence>
<keyword evidence="6 16" id="KW-0436">Ligase</keyword>
<dbReference type="GO" id="GO:0000049">
    <property type="term" value="F:tRNA binding"/>
    <property type="evidence" value="ECO:0007669"/>
    <property type="project" value="UniProtKB-KW"/>
</dbReference>
<keyword evidence="8 16" id="KW-0547">Nucleotide-binding</keyword>
<dbReference type="InterPro" id="IPR029038">
    <property type="entry name" value="MetRS_Zn"/>
</dbReference>
<dbReference type="CDD" id="cd02800">
    <property type="entry name" value="tRNA_bind_EcMetRS_like"/>
    <property type="match status" value="1"/>
</dbReference>
<dbReference type="SUPFAM" id="SSF50249">
    <property type="entry name" value="Nucleic acid-binding proteins"/>
    <property type="match status" value="1"/>
</dbReference>
<dbReference type="InterPro" id="IPR014729">
    <property type="entry name" value="Rossmann-like_a/b/a_fold"/>
</dbReference>
<evidence type="ECO:0000256" key="10">
    <source>
        <dbReference type="ARBA" id="ARBA00022840"/>
    </source>
</evidence>
<dbReference type="GO" id="GO:0004825">
    <property type="term" value="F:methionine-tRNA ligase activity"/>
    <property type="evidence" value="ECO:0007669"/>
    <property type="project" value="UniProtKB-EC"/>
</dbReference>
<comment type="caution">
    <text evidence="18">The sequence shown here is derived from an EMBL/GenBank/DDBJ whole genome shotgun (WGS) entry which is preliminary data.</text>
</comment>
<accession>A0A2H9M7P0</accession>
<evidence type="ECO:0000256" key="1">
    <source>
        <dbReference type="ARBA" id="ARBA00004496"/>
    </source>
</evidence>
<comment type="catalytic activity">
    <reaction evidence="15">
        <text>tRNA(Met) + L-methionine + ATP = L-methionyl-tRNA(Met) + AMP + diphosphate</text>
        <dbReference type="Rhea" id="RHEA:13481"/>
        <dbReference type="Rhea" id="RHEA-COMP:9667"/>
        <dbReference type="Rhea" id="RHEA-COMP:9698"/>
        <dbReference type="ChEBI" id="CHEBI:30616"/>
        <dbReference type="ChEBI" id="CHEBI:33019"/>
        <dbReference type="ChEBI" id="CHEBI:57844"/>
        <dbReference type="ChEBI" id="CHEBI:78442"/>
        <dbReference type="ChEBI" id="CHEBI:78530"/>
        <dbReference type="ChEBI" id="CHEBI:456215"/>
        <dbReference type="EC" id="6.1.1.10"/>
    </reaction>
</comment>
<dbReference type="InterPro" id="IPR002547">
    <property type="entry name" value="tRNA-bd_dom"/>
</dbReference>
<evidence type="ECO:0000313" key="19">
    <source>
        <dbReference type="EMBL" id="PIV13921.1"/>
    </source>
</evidence>
<evidence type="ECO:0000256" key="3">
    <source>
        <dbReference type="ARBA" id="ARBA00012838"/>
    </source>
</evidence>
<feature type="domain" description="TRNA-binding" evidence="17">
    <location>
        <begin position="561"/>
        <end position="664"/>
    </location>
</feature>
<keyword evidence="13 16" id="KW-0030">Aminoacyl-tRNA synthetase</keyword>
<dbReference type="InterPro" id="IPR014758">
    <property type="entry name" value="Met-tRNA_synth"/>
</dbReference>
<protein>
    <recommendedName>
        <fullName evidence="3">methionine--tRNA ligase</fullName>
        <ecNumber evidence="3">6.1.1.10</ecNumber>
    </recommendedName>
    <alternativeName>
        <fullName evidence="14">Methionyl-tRNA synthetase</fullName>
    </alternativeName>
</protein>
<evidence type="ECO:0000256" key="14">
    <source>
        <dbReference type="ARBA" id="ARBA00030904"/>
    </source>
</evidence>
<evidence type="ECO:0000259" key="17">
    <source>
        <dbReference type="PROSITE" id="PS50886"/>
    </source>
</evidence>
<evidence type="ECO:0000256" key="5">
    <source>
        <dbReference type="ARBA" id="ARBA00022555"/>
    </source>
</evidence>
<dbReference type="Pfam" id="PF09334">
    <property type="entry name" value="tRNA-synt_1g"/>
    <property type="match status" value="1"/>
</dbReference>
<evidence type="ECO:0000256" key="9">
    <source>
        <dbReference type="ARBA" id="ARBA00022833"/>
    </source>
</evidence>
<dbReference type="GO" id="GO:0017101">
    <property type="term" value="C:aminoacyl-tRNA synthetase multienzyme complex"/>
    <property type="evidence" value="ECO:0007669"/>
    <property type="project" value="TreeGrafter"/>
</dbReference>
<evidence type="ECO:0000256" key="15">
    <source>
        <dbReference type="ARBA" id="ARBA00047364"/>
    </source>
</evidence>
<dbReference type="Proteomes" id="UP000229789">
    <property type="component" value="Unassembled WGS sequence"/>
</dbReference>
<keyword evidence="12 16" id="KW-0648">Protein biosynthesis</keyword>
<comment type="subcellular location">
    <subcellularLocation>
        <location evidence="1">Cytoplasm</location>
    </subcellularLocation>
</comment>
<dbReference type="GO" id="GO:0005524">
    <property type="term" value="F:ATP binding"/>
    <property type="evidence" value="ECO:0007669"/>
    <property type="project" value="UniProtKB-KW"/>
</dbReference>
<dbReference type="InterPro" id="IPR015413">
    <property type="entry name" value="Methionyl/Leucyl_tRNA_Synth"/>
</dbReference>
<dbReference type="PRINTS" id="PR01041">
    <property type="entry name" value="TRNASYNTHMET"/>
</dbReference>
<dbReference type="Proteomes" id="UP000231449">
    <property type="component" value="Unassembled WGS sequence"/>
</dbReference>
<dbReference type="EMBL" id="PEUT01000003">
    <property type="protein sequence ID" value="PIV13921.1"/>
    <property type="molecule type" value="Genomic_DNA"/>
</dbReference>
<dbReference type="InterPro" id="IPR012340">
    <property type="entry name" value="NA-bd_OB-fold"/>
</dbReference>
<evidence type="ECO:0000256" key="16">
    <source>
        <dbReference type="RuleBase" id="RU363039"/>
    </source>
</evidence>
<dbReference type="SUPFAM" id="SSF57770">
    <property type="entry name" value="Methionyl-tRNA synthetase (MetRS), Zn-domain"/>
    <property type="match status" value="1"/>
</dbReference>
<dbReference type="Gene3D" id="2.40.50.140">
    <property type="entry name" value="Nucleic acid-binding proteins"/>
    <property type="match status" value="1"/>
</dbReference>
<dbReference type="GO" id="GO:0006431">
    <property type="term" value="P:methionyl-tRNA aminoacylation"/>
    <property type="evidence" value="ECO:0007669"/>
    <property type="project" value="InterPro"/>
</dbReference>
<evidence type="ECO:0000256" key="8">
    <source>
        <dbReference type="ARBA" id="ARBA00022741"/>
    </source>
</evidence>
<evidence type="ECO:0000256" key="12">
    <source>
        <dbReference type="ARBA" id="ARBA00022917"/>
    </source>
</evidence>
<keyword evidence="11" id="KW-0694">RNA-binding</keyword>
<evidence type="ECO:0000256" key="13">
    <source>
        <dbReference type="ARBA" id="ARBA00023146"/>
    </source>
</evidence>
<dbReference type="PANTHER" id="PTHR45765:SF1">
    <property type="entry name" value="METHIONINE--TRNA LIGASE, CYTOPLASMIC"/>
    <property type="match status" value="1"/>
</dbReference>
<keyword evidence="4" id="KW-0963">Cytoplasm</keyword>
<evidence type="ECO:0000256" key="2">
    <source>
        <dbReference type="ARBA" id="ARBA00011738"/>
    </source>
</evidence>
<reference evidence="23 24" key="1">
    <citation type="submission" date="2017-09" db="EMBL/GenBank/DDBJ databases">
        <title>Depth-based differentiation of microbial function through sediment-hosted aquifers and enrichment of novel symbionts in the deep terrestrial subsurface.</title>
        <authorList>
            <person name="Probst A.J."/>
            <person name="Ladd B."/>
            <person name="Jarett J.K."/>
            <person name="Geller-Mcgrath D.E."/>
            <person name="Sieber C.M.K."/>
            <person name="Emerson J.B."/>
            <person name="Anantharaman K."/>
            <person name="Thomas B.C."/>
            <person name="Malmstrom R."/>
            <person name="Stieglmeier M."/>
            <person name="Klingl A."/>
            <person name="Woyke T."/>
            <person name="Ryan C.M."/>
            <person name="Banfield J.F."/>
        </authorList>
    </citation>
    <scope>NUCLEOTIDE SEQUENCE [LARGE SCALE GENOMIC DNA]</scope>
</reference>
<keyword evidence="5" id="KW-0820">tRNA-binding</keyword>
<accession>A0A2G9LIZ9</accession>
<keyword evidence="7" id="KW-0479">Metal-binding</keyword>
<dbReference type="EC" id="6.1.1.10" evidence="3"/>
<keyword evidence="9" id="KW-0862">Zinc</keyword>
<accession>A0A2H9N1Y2</accession>
<dbReference type="Gene3D" id="1.10.730.10">
    <property type="entry name" value="Isoleucyl-tRNA Synthetase, Domain 1"/>
    <property type="match status" value="1"/>
</dbReference>
<dbReference type="GO" id="GO:0046872">
    <property type="term" value="F:metal ion binding"/>
    <property type="evidence" value="ECO:0007669"/>
    <property type="project" value="UniProtKB-KW"/>
</dbReference>
<dbReference type="Proteomes" id="UP000230713">
    <property type="component" value="Unassembled WGS sequence"/>
</dbReference>
<comment type="similarity">
    <text evidence="16">Belongs to the class-I aminoacyl-tRNA synthetase family.</text>
</comment>
<dbReference type="GO" id="GO:0005829">
    <property type="term" value="C:cytosol"/>
    <property type="evidence" value="ECO:0007669"/>
    <property type="project" value="TreeGrafter"/>
</dbReference>
<dbReference type="EMBL" id="PETW01000017">
    <property type="protein sequence ID" value="PIV46522.1"/>
    <property type="molecule type" value="Genomic_DNA"/>
</dbReference>
<organism evidence="18 22">
    <name type="scientific">Huberarchaeum crystalense</name>
    <dbReference type="NCBI Taxonomy" id="2014257"/>
    <lineage>
        <taxon>Archaea</taxon>
        <taxon>Candidatus Huberarchaeota</taxon>
        <taxon>Candidatus Huberarchaeia</taxon>
        <taxon>Candidatus Huberarchaeales</taxon>
        <taxon>Candidatus Huberarchaeaceae</taxon>
        <taxon>Candidatus Huberarchaeum</taxon>
    </lineage>
</organism>
<comment type="subunit">
    <text evidence="2">Homodimer.</text>
</comment>
<dbReference type="PANTHER" id="PTHR45765">
    <property type="entry name" value="METHIONINE--TRNA LIGASE"/>
    <property type="match status" value="1"/>
</dbReference>
<dbReference type="EMBL" id="PFIH01000061">
    <property type="protein sequence ID" value="PIX27914.1"/>
    <property type="molecule type" value="Genomic_DNA"/>
</dbReference>
<evidence type="ECO:0000256" key="11">
    <source>
        <dbReference type="ARBA" id="ARBA00022884"/>
    </source>
</evidence>
<evidence type="ECO:0000256" key="7">
    <source>
        <dbReference type="ARBA" id="ARBA00022723"/>
    </source>
</evidence>
<dbReference type="Proteomes" id="UP000230477">
    <property type="component" value="Unassembled WGS sequence"/>
</dbReference>
<evidence type="ECO:0000313" key="21">
    <source>
        <dbReference type="EMBL" id="PIX27914.1"/>
    </source>
</evidence>
<name>A0A2G9LIZ9_HUBC1</name>
<dbReference type="InterPro" id="IPR009080">
    <property type="entry name" value="tRNAsynth_Ia_anticodon-bd"/>
</dbReference>
<dbReference type="PROSITE" id="PS50886">
    <property type="entry name" value="TRBD"/>
    <property type="match status" value="1"/>
</dbReference>
<dbReference type="SUPFAM" id="SSF52374">
    <property type="entry name" value="Nucleotidylyl transferase"/>
    <property type="match status" value="1"/>
</dbReference>